<dbReference type="eggNOG" id="COG5342">
    <property type="taxonomic scope" value="Bacteria"/>
</dbReference>
<evidence type="ECO:0000313" key="3">
    <source>
        <dbReference type="EMBL" id="ANF53391.1"/>
    </source>
</evidence>
<dbReference type="AlphaFoldDB" id="A0A172Y2F0"/>
<dbReference type="Pfam" id="PF06674">
    <property type="entry name" value="DUF1176"/>
    <property type="match status" value="1"/>
</dbReference>
<keyword evidence="2" id="KW-0732">Signal</keyword>
<dbReference type="PROSITE" id="PS51257">
    <property type="entry name" value="PROKAR_LIPOPROTEIN"/>
    <property type="match status" value="1"/>
</dbReference>
<evidence type="ECO:0000256" key="2">
    <source>
        <dbReference type="SAM" id="SignalP"/>
    </source>
</evidence>
<dbReference type="STRING" id="588932.DA69_00545"/>
<evidence type="ECO:0008006" key="5">
    <source>
        <dbReference type="Google" id="ProtNLM"/>
    </source>
</evidence>
<dbReference type="KEGG" id="bne:DA69_00545"/>
<sequence length="377" mass="40058">MERLMTPRLRFAATVALVPLALAACKGQEAASAPEAPTAQPPAEAAVAAPAVQGGAHPPSVTREFRDWTAICDNTNHCVAFGSAEENMGFVMVSLAPGPQARPVVHMGGWGLEDGQGDVYAEIDGRRYAGKNSKMDEEGDVIAFQTPSAQLLHDLGNGSFMALRRGDEKMKVSLGGAAAAFLWIDERQGRLGTSTALIRRGDQPASGVPAAPAAPRVTLAPAVAQNGLPQDDLSPAVLAHARVKECLAETRRGERFEAEVEVARLAADKLLWSVPCGEGAYNFSQAYFLTTADGNAPQPVAFPTAAGSEQTLVNSRYDPKTRTLFAFAKGRGLGDCGHMGVWGWTGERFALLEEKAMPTCTAMPQDLWPSTWRATKD</sequence>
<keyword evidence="4" id="KW-1185">Reference proteome</keyword>
<gene>
    <name evidence="3" type="ORF">DA69_00545</name>
</gene>
<organism evidence="3 4">
    <name type="scientific">Brevundimonas naejangsanensis</name>
    <dbReference type="NCBI Taxonomy" id="588932"/>
    <lineage>
        <taxon>Bacteria</taxon>
        <taxon>Pseudomonadati</taxon>
        <taxon>Pseudomonadota</taxon>
        <taxon>Alphaproteobacteria</taxon>
        <taxon>Caulobacterales</taxon>
        <taxon>Caulobacteraceae</taxon>
        <taxon>Brevundimonas</taxon>
    </lineage>
</organism>
<evidence type="ECO:0000256" key="1">
    <source>
        <dbReference type="SAM" id="MobiDB-lite"/>
    </source>
</evidence>
<evidence type="ECO:0000313" key="4">
    <source>
        <dbReference type="Proteomes" id="UP000077603"/>
    </source>
</evidence>
<protein>
    <recommendedName>
        <fullName evidence="5">DUF1176 domain-containing protein</fullName>
    </recommendedName>
</protein>
<dbReference type="InterPro" id="IPR009560">
    <property type="entry name" value="DUF1176"/>
</dbReference>
<reference evidence="3 4" key="1">
    <citation type="journal article" date="2014" name="Genome Announc.">
        <title>Genome Sequence of a Promising Hydrogen-Producing Facultative Anaerobic Bacterium, Brevundimonas naejangsanensis Strain B1.</title>
        <authorList>
            <person name="Su H."/>
            <person name="Zhang T."/>
            <person name="Bao M."/>
            <person name="Jiang Y."/>
            <person name="Wang Y."/>
            <person name="Tan T."/>
        </authorList>
    </citation>
    <scope>NUCLEOTIDE SEQUENCE [LARGE SCALE GENOMIC DNA]</scope>
    <source>
        <strain evidence="3 4">B1</strain>
    </source>
</reference>
<dbReference type="EMBL" id="CP015614">
    <property type="protein sequence ID" value="ANF53391.1"/>
    <property type="molecule type" value="Genomic_DNA"/>
</dbReference>
<feature type="signal peptide" evidence="2">
    <location>
        <begin position="1"/>
        <end position="23"/>
    </location>
</feature>
<dbReference type="Proteomes" id="UP000077603">
    <property type="component" value="Chromosome"/>
</dbReference>
<accession>A0A172Y2F0</accession>
<proteinExistence type="predicted"/>
<feature type="compositionally biased region" description="Low complexity" evidence="1">
    <location>
        <begin position="33"/>
        <end position="59"/>
    </location>
</feature>
<feature type="region of interest" description="Disordered" evidence="1">
    <location>
        <begin position="33"/>
        <end position="60"/>
    </location>
</feature>
<name>A0A172Y2F0_9CAUL</name>
<feature type="chain" id="PRO_5008004205" description="DUF1176 domain-containing protein" evidence="2">
    <location>
        <begin position="24"/>
        <end position="377"/>
    </location>
</feature>